<sequence length="97" mass="11164">MAAFYKFKIVFDPHNLGKVKFEDMENLLTFINDNHSTLYHAGVYVTIETKNREKNEELPILVDEMTGSIVATGPDSITSHCMARHKFYVEQVVEKNL</sequence>
<evidence type="ECO:0000313" key="1">
    <source>
        <dbReference type="EMBL" id="BBO54086.1"/>
    </source>
</evidence>
<protein>
    <submittedName>
        <fullName evidence="1">Uncharacterized protein</fullName>
    </submittedName>
</protein>
<organism evidence="1">
    <name type="scientific">Abalone asfa-like virus</name>
    <dbReference type="NCBI Taxonomy" id="2839893"/>
    <lineage>
        <taxon>Viruses</taxon>
        <taxon>Varidnaviria</taxon>
        <taxon>Bamfordvirae</taxon>
        <taxon>Nucleocytoviricota</taxon>
        <taxon>Pokkesviricetes</taxon>
        <taxon>Asfuvirales</taxon>
        <taxon>Asfarviridae</taxon>
    </lineage>
</organism>
<name>A0A5K7XY66_9VIRU</name>
<proteinExistence type="predicted"/>
<accession>A0A5K7XY66</accession>
<dbReference type="EMBL" id="LC506465">
    <property type="protein sequence ID" value="BBO54086.1"/>
    <property type="molecule type" value="Genomic_DNA"/>
</dbReference>
<reference evidence="1" key="1">
    <citation type="journal article" date="2020" name="Sci. Rep.">
        <title>A novel Asfarvirus-like virus identified as a potential cause of mass mortality of abalone.</title>
        <authorList>
            <person name="Matsuyama T."/>
            <person name="Takano T."/>
            <person name="Nishiki I."/>
            <person name="Fujiwara A."/>
            <person name="Kiryu I."/>
            <person name="Inada M."/>
            <person name="Sakai T."/>
            <person name="Terashima S."/>
            <person name="Matsuura Y."/>
            <person name="Isowa K."/>
            <person name="Nakayasu C."/>
        </authorList>
    </citation>
    <scope>NUCLEOTIDE SEQUENCE</scope>
</reference>